<keyword evidence="4 7" id="KW-0472">Membrane</keyword>
<comment type="caution">
    <text evidence="9">The sequence shown here is derived from an EMBL/GenBank/DDBJ whole genome shotgun (WGS) entry which is preliminary data.</text>
</comment>
<comment type="subcellular location">
    <subcellularLocation>
        <location evidence="1">Membrane</location>
        <topology evidence="1">Single-pass membrane protein</topology>
    </subcellularLocation>
</comment>
<feature type="domain" description="Menorin-like" evidence="8">
    <location>
        <begin position="370"/>
        <end position="524"/>
    </location>
</feature>
<dbReference type="AlphaFoldDB" id="A0A9Q1DKN5"/>
<dbReference type="InterPro" id="IPR019356">
    <property type="entry name" value="Menorin_dom"/>
</dbReference>
<dbReference type="EMBL" id="JAFJMO010000006">
    <property type="protein sequence ID" value="KAJ8274307.1"/>
    <property type="molecule type" value="Genomic_DNA"/>
</dbReference>
<comment type="similarity">
    <text evidence="6">Belongs to the menorin family.</text>
</comment>
<keyword evidence="2 7" id="KW-0812">Transmembrane</keyword>
<reference evidence="9" key="1">
    <citation type="journal article" date="2023" name="Science">
        <title>Genome structures resolve the early diversification of teleost fishes.</title>
        <authorList>
            <person name="Parey E."/>
            <person name="Louis A."/>
            <person name="Montfort J."/>
            <person name="Bouchez O."/>
            <person name="Roques C."/>
            <person name="Iampietro C."/>
            <person name="Lluch J."/>
            <person name="Castinel A."/>
            <person name="Donnadieu C."/>
            <person name="Desvignes T."/>
            <person name="Floi Bucao C."/>
            <person name="Jouanno E."/>
            <person name="Wen M."/>
            <person name="Mejri S."/>
            <person name="Dirks R."/>
            <person name="Jansen H."/>
            <person name="Henkel C."/>
            <person name="Chen W.J."/>
            <person name="Zahm M."/>
            <person name="Cabau C."/>
            <person name="Klopp C."/>
            <person name="Thompson A.W."/>
            <person name="Robinson-Rechavi M."/>
            <person name="Braasch I."/>
            <person name="Lecointre G."/>
            <person name="Bobe J."/>
            <person name="Postlethwait J.H."/>
            <person name="Berthelot C."/>
            <person name="Roest Crollius H."/>
            <person name="Guiguen Y."/>
        </authorList>
    </citation>
    <scope>NUCLEOTIDE SEQUENCE</scope>
    <source>
        <strain evidence="9">Concon-B</strain>
    </source>
</reference>
<evidence type="ECO:0000256" key="2">
    <source>
        <dbReference type="ARBA" id="ARBA00022692"/>
    </source>
</evidence>
<evidence type="ECO:0000256" key="7">
    <source>
        <dbReference type="SAM" id="Phobius"/>
    </source>
</evidence>
<dbReference type="PANTHER" id="PTHR21184">
    <property type="entry name" value="MENORIN (DENDRITIC BRANCHING PROTEIN)"/>
    <property type="match status" value="1"/>
</dbReference>
<dbReference type="GO" id="GO:0016020">
    <property type="term" value="C:membrane"/>
    <property type="evidence" value="ECO:0007669"/>
    <property type="project" value="UniProtKB-SubCell"/>
</dbReference>
<dbReference type="GO" id="GO:0005615">
    <property type="term" value="C:extracellular space"/>
    <property type="evidence" value="ECO:0007669"/>
    <property type="project" value="TreeGrafter"/>
</dbReference>
<gene>
    <name evidence="9" type="ORF">COCON_G00089320</name>
</gene>
<dbReference type="Pfam" id="PF10223">
    <property type="entry name" value="Menorin_N"/>
    <property type="match status" value="2"/>
</dbReference>
<evidence type="ECO:0000256" key="4">
    <source>
        <dbReference type="ARBA" id="ARBA00023136"/>
    </source>
</evidence>
<evidence type="ECO:0000259" key="8">
    <source>
        <dbReference type="Pfam" id="PF10223"/>
    </source>
</evidence>
<proteinExistence type="inferred from homology"/>
<sequence>MVEEISKQRDLGEENDEEEVQDTKKIFGVFSRESLTMLGVGVGVVVLLAVITIASVVVTSQADTTGPVQPFPTSGDMLDYLVQNGDIQERDALHVSWYHSANNKSELDKALKSTAMVLEADVNVQGHNTVNETEIPIMAHPPDVYSDNTLEEWLESVLKSKKGIKLDFKSIEAVQPSLEILRKRNQTGINRPVWLNADILPGPNVPSFWPVVNSTAFLGLIQSEFPEATISPGWKVLYLPLTPSYTRAMVEKMYSLIRHVPQRVTFPVLAVMAKQAWPHFSWLLSQSSRFSLTLWQGAENPSVNDLLFIRDNSNPQRIYYDIYEPGLSQFKAAALQKGRLRRFYPGGDLVDYFKPENRDGINIGWDWVSDRASLQSLLKGSRASPTRHGLYFQVKSQTILTPTLHLLNQTYNGDLLYRPTWINMNVSHGAFETPGYITGAQFLDTVDRVFPYVTLAPGWPLEALSEGYTQPLVEDMIRLFRGAWQDVSLQLRAVPLGRSYPGRRRLLEAQPRFSLTVEHGPDQGGYNSGFMGLISVRGGDIHRSFYNMPAGYKAQLFMDVFTS</sequence>
<keyword evidence="3 7" id="KW-1133">Transmembrane helix</keyword>
<feature type="domain" description="Menorin-like" evidence="8">
    <location>
        <begin position="91"/>
        <end position="325"/>
    </location>
</feature>
<dbReference type="PANTHER" id="PTHR21184:SF4">
    <property type="entry name" value="PROTEIN FAM151A"/>
    <property type="match status" value="1"/>
</dbReference>
<accession>A0A9Q1DKN5</accession>
<evidence type="ECO:0000256" key="1">
    <source>
        <dbReference type="ARBA" id="ARBA00004167"/>
    </source>
</evidence>
<evidence type="ECO:0000313" key="9">
    <source>
        <dbReference type="EMBL" id="KAJ8274307.1"/>
    </source>
</evidence>
<organism evidence="9 10">
    <name type="scientific">Conger conger</name>
    <name type="common">Conger eel</name>
    <name type="synonym">Muraena conger</name>
    <dbReference type="NCBI Taxonomy" id="82655"/>
    <lineage>
        <taxon>Eukaryota</taxon>
        <taxon>Metazoa</taxon>
        <taxon>Chordata</taxon>
        <taxon>Craniata</taxon>
        <taxon>Vertebrata</taxon>
        <taxon>Euteleostomi</taxon>
        <taxon>Actinopterygii</taxon>
        <taxon>Neopterygii</taxon>
        <taxon>Teleostei</taxon>
        <taxon>Anguilliformes</taxon>
        <taxon>Congridae</taxon>
        <taxon>Conger</taxon>
    </lineage>
</organism>
<evidence type="ECO:0000256" key="5">
    <source>
        <dbReference type="ARBA" id="ARBA00044104"/>
    </source>
</evidence>
<evidence type="ECO:0000256" key="6">
    <source>
        <dbReference type="ARBA" id="ARBA00044953"/>
    </source>
</evidence>
<dbReference type="OrthoDB" id="413402at2759"/>
<protein>
    <recommendedName>
        <fullName evidence="5">Protein FAM151A</fullName>
    </recommendedName>
</protein>
<evidence type="ECO:0000313" key="10">
    <source>
        <dbReference type="Proteomes" id="UP001152803"/>
    </source>
</evidence>
<name>A0A9Q1DKN5_CONCO</name>
<evidence type="ECO:0000256" key="3">
    <source>
        <dbReference type="ARBA" id="ARBA00022989"/>
    </source>
</evidence>
<dbReference type="Proteomes" id="UP001152803">
    <property type="component" value="Unassembled WGS sequence"/>
</dbReference>
<keyword evidence="10" id="KW-1185">Reference proteome</keyword>
<feature type="transmembrane region" description="Helical" evidence="7">
    <location>
        <begin position="35"/>
        <end position="58"/>
    </location>
</feature>